<protein>
    <submittedName>
        <fullName evidence="1">Uncharacterized protein</fullName>
    </submittedName>
</protein>
<proteinExistence type="predicted"/>
<comment type="caution">
    <text evidence="1">The sequence shown here is derived from an EMBL/GenBank/DDBJ whole genome shotgun (WGS) entry which is preliminary data.</text>
</comment>
<dbReference type="Proteomes" id="UP000634136">
    <property type="component" value="Unassembled WGS sequence"/>
</dbReference>
<keyword evidence="2" id="KW-1185">Reference proteome</keyword>
<sequence>MGIETGMEVEEKWGRGLSVGDVGVRVDGDGSERVGEIGLVGDGGVMEDGEGCTAERRKGGRFWRRFEGGVGLSSWFGEGLRVWGGRRLGLEEGALV</sequence>
<name>A0A834X7K9_9FABA</name>
<evidence type="ECO:0000313" key="2">
    <source>
        <dbReference type="Proteomes" id="UP000634136"/>
    </source>
</evidence>
<dbReference type="AlphaFoldDB" id="A0A834X7K9"/>
<reference evidence="1" key="1">
    <citation type="submission" date="2020-09" db="EMBL/GenBank/DDBJ databases">
        <title>Genome-Enabled Discovery of Anthraquinone Biosynthesis in Senna tora.</title>
        <authorList>
            <person name="Kang S.-H."/>
            <person name="Pandey R.P."/>
            <person name="Lee C.-M."/>
            <person name="Sim J.-S."/>
            <person name="Jeong J.-T."/>
            <person name="Choi B.-S."/>
            <person name="Jung M."/>
            <person name="Ginzburg D."/>
            <person name="Zhao K."/>
            <person name="Won S.Y."/>
            <person name="Oh T.-J."/>
            <person name="Yu Y."/>
            <person name="Kim N.-H."/>
            <person name="Lee O.R."/>
            <person name="Lee T.-H."/>
            <person name="Bashyal P."/>
            <person name="Kim T.-S."/>
            <person name="Lee W.-H."/>
            <person name="Kawkins C."/>
            <person name="Kim C.-K."/>
            <person name="Kim J.S."/>
            <person name="Ahn B.O."/>
            <person name="Rhee S.Y."/>
            <person name="Sohng J.K."/>
        </authorList>
    </citation>
    <scope>NUCLEOTIDE SEQUENCE</scope>
    <source>
        <tissue evidence="1">Leaf</tissue>
    </source>
</reference>
<evidence type="ECO:0000313" key="1">
    <source>
        <dbReference type="EMBL" id="KAF7839277.1"/>
    </source>
</evidence>
<gene>
    <name evidence="1" type="ORF">G2W53_007759</name>
</gene>
<accession>A0A834X7K9</accession>
<dbReference type="EMBL" id="JAAIUW010000003">
    <property type="protein sequence ID" value="KAF7839277.1"/>
    <property type="molecule type" value="Genomic_DNA"/>
</dbReference>
<organism evidence="1 2">
    <name type="scientific">Senna tora</name>
    <dbReference type="NCBI Taxonomy" id="362788"/>
    <lineage>
        <taxon>Eukaryota</taxon>
        <taxon>Viridiplantae</taxon>
        <taxon>Streptophyta</taxon>
        <taxon>Embryophyta</taxon>
        <taxon>Tracheophyta</taxon>
        <taxon>Spermatophyta</taxon>
        <taxon>Magnoliopsida</taxon>
        <taxon>eudicotyledons</taxon>
        <taxon>Gunneridae</taxon>
        <taxon>Pentapetalae</taxon>
        <taxon>rosids</taxon>
        <taxon>fabids</taxon>
        <taxon>Fabales</taxon>
        <taxon>Fabaceae</taxon>
        <taxon>Caesalpinioideae</taxon>
        <taxon>Cassia clade</taxon>
        <taxon>Senna</taxon>
    </lineage>
</organism>